<organism evidence="1 2">
    <name type="scientific">Parabacteroides gordonii MS-1 = DSM 23371</name>
    <dbReference type="NCBI Taxonomy" id="1203610"/>
    <lineage>
        <taxon>Bacteria</taxon>
        <taxon>Pseudomonadati</taxon>
        <taxon>Bacteroidota</taxon>
        <taxon>Bacteroidia</taxon>
        <taxon>Bacteroidales</taxon>
        <taxon>Tannerellaceae</taxon>
        <taxon>Parabacteroides</taxon>
    </lineage>
</organism>
<evidence type="ECO:0000313" key="2">
    <source>
        <dbReference type="Proteomes" id="UP000033035"/>
    </source>
</evidence>
<proteinExistence type="predicted"/>
<comment type="caution">
    <text evidence="1">The sequence shown here is derived from an EMBL/GenBank/DDBJ whole genome shotgun (WGS) entry which is preliminary data.</text>
</comment>
<dbReference type="STRING" id="1203610.HMPREF1536_00929"/>
<dbReference type="HOGENOM" id="CLU_1667813_0_0_10"/>
<name>A0A0F5JNI9_9BACT</name>
<dbReference type="Proteomes" id="UP000033035">
    <property type="component" value="Unassembled WGS sequence"/>
</dbReference>
<dbReference type="EMBL" id="AQHW01000005">
    <property type="protein sequence ID" value="KKB59381.1"/>
    <property type="molecule type" value="Genomic_DNA"/>
</dbReference>
<dbReference type="PATRIC" id="fig|1203610.3.peg.953"/>
<protein>
    <submittedName>
        <fullName evidence="1">Uncharacterized protein</fullName>
    </submittedName>
</protein>
<keyword evidence="2" id="KW-1185">Reference proteome</keyword>
<sequence length="160" mass="18374">MKKLVLIGMCCFVTLGLKSQNYNSDKRILTNFIIRMYNNAPFEGVRIVNDYDNAYLISVLSLDKTKYRTEAVLNRIASVKAMAEATRFLNGSTISQEMIIHTKEKADGSSDSEWIETIRENSVGYVQSLEQLTNFTRKDGMQVYIYIKQIDPKKRGNNLR</sequence>
<reference evidence="1 2" key="1">
    <citation type="submission" date="2013-04" db="EMBL/GenBank/DDBJ databases">
        <title>The Genome Sequence of Parabacteroides gordonii DSM 23371.</title>
        <authorList>
            <consortium name="The Broad Institute Genomics Platform"/>
            <person name="Earl A."/>
            <person name="Ward D."/>
            <person name="Feldgarden M."/>
            <person name="Gevers D."/>
            <person name="Martens E."/>
            <person name="Sakamoto M."/>
            <person name="Benno Y."/>
            <person name="Suzuki N."/>
            <person name="Matsunaga N."/>
            <person name="Koshihara K."/>
            <person name="Seki M."/>
            <person name="Komiya H."/>
            <person name="Walker B."/>
            <person name="Young S."/>
            <person name="Zeng Q."/>
            <person name="Gargeya S."/>
            <person name="Fitzgerald M."/>
            <person name="Haas B."/>
            <person name="Abouelleil A."/>
            <person name="Allen A.W."/>
            <person name="Alvarado L."/>
            <person name="Arachchi H.M."/>
            <person name="Berlin A.M."/>
            <person name="Chapman S.B."/>
            <person name="Gainer-Dewar J."/>
            <person name="Goldberg J."/>
            <person name="Griggs A."/>
            <person name="Gujja S."/>
            <person name="Hansen M."/>
            <person name="Howarth C."/>
            <person name="Imamovic A."/>
            <person name="Ireland A."/>
            <person name="Larimer J."/>
            <person name="McCowan C."/>
            <person name="Murphy C."/>
            <person name="Pearson M."/>
            <person name="Poon T.W."/>
            <person name="Priest M."/>
            <person name="Roberts A."/>
            <person name="Saif S."/>
            <person name="Shea T."/>
            <person name="Sisk P."/>
            <person name="Sykes S."/>
            <person name="Wortman J."/>
            <person name="Nusbaum C."/>
            <person name="Birren B."/>
        </authorList>
    </citation>
    <scope>NUCLEOTIDE SEQUENCE [LARGE SCALE GENOMIC DNA]</scope>
    <source>
        <strain evidence="1 2">MS-1</strain>
    </source>
</reference>
<dbReference type="AlphaFoldDB" id="A0A0F5JNI9"/>
<dbReference type="RefSeq" id="WP_028726894.1">
    <property type="nucleotide sequence ID" value="NZ_AUAE01000011.1"/>
</dbReference>
<evidence type="ECO:0000313" key="1">
    <source>
        <dbReference type="EMBL" id="KKB59381.1"/>
    </source>
</evidence>
<accession>A0A0F5JNI9</accession>
<gene>
    <name evidence="1" type="ORF">HMPREF1536_00929</name>
</gene>